<sequence>MIPFLVAFFVFAIDRITKMVAFKYLKGKVIAVIPGFFNLVLAQNRGAAFSIFSSTSGWGRFIMLIGFPIVIVIFIMYLLLTKREYSLYLKIALALILGGALGNLYDRIVYGTVVDFLDFYFGKYHWPTFNVADIAVFLGTVMLILNVSREKKAEA</sequence>
<keyword evidence="3 9" id="KW-0645">Protease</keyword>
<evidence type="ECO:0000313" key="12">
    <source>
        <dbReference type="EMBL" id="OMH40614.1"/>
    </source>
</evidence>
<evidence type="ECO:0000256" key="5">
    <source>
        <dbReference type="ARBA" id="ARBA00022750"/>
    </source>
</evidence>
<dbReference type="RefSeq" id="WP_076712871.1">
    <property type="nucleotide sequence ID" value="NZ_MOEN01000012.1"/>
</dbReference>
<evidence type="ECO:0000256" key="4">
    <source>
        <dbReference type="ARBA" id="ARBA00022692"/>
    </source>
</evidence>
<dbReference type="Pfam" id="PF01252">
    <property type="entry name" value="Peptidase_A8"/>
    <property type="match status" value="1"/>
</dbReference>
<proteinExistence type="inferred from homology"/>
<evidence type="ECO:0000256" key="7">
    <source>
        <dbReference type="ARBA" id="ARBA00022989"/>
    </source>
</evidence>
<gene>
    <name evidence="9" type="primary">lspA</name>
    <name evidence="12" type="ORF">BLW93_04245</name>
</gene>
<dbReference type="NCBIfam" id="TIGR00077">
    <property type="entry name" value="lspA"/>
    <property type="match status" value="1"/>
</dbReference>
<reference evidence="12 13" key="1">
    <citation type="submission" date="2016-10" db="EMBL/GenBank/DDBJ databases">
        <title>Genome sequence of a sulfur-reducing bacterium Desulfurobacterium indicum K6013.</title>
        <authorList>
            <person name="Cao J."/>
            <person name="Shao Z."/>
            <person name="Alain K."/>
            <person name="Jebbar M."/>
        </authorList>
    </citation>
    <scope>NUCLEOTIDE SEQUENCE [LARGE SCALE GENOMIC DNA]</scope>
    <source>
        <strain evidence="12 13">K6013</strain>
    </source>
</reference>
<keyword evidence="5 9" id="KW-0064">Aspartyl protease</keyword>
<dbReference type="EMBL" id="MOEN01000012">
    <property type="protein sequence ID" value="OMH40614.1"/>
    <property type="molecule type" value="Genomic_DNA"/>
</dbReference>
<name>A0A1R1MLP0_9BACT</name>
<dbReference type="HAMAP" id="MF_00161">
    <property type="entry name" value="LspA"/>
    <property type="match status" value="1"/>
</dbReference>
<comment type="subcellular location">
    <subcellularLocation>
        <location evidence="9">Cell membrane</location>
        <topology evidence="9">Multi-pass membrane protein</topology>
    </subcellularLocation>
</comment>
<comment type="similarity">
    <text evidence="1 9 11">Belongs to the peptidase A8 family.</text>
</comment>
<protein>
    <recommendedName>
        <fullName evidence="9">Lipoprotein signal peptidase</fullName>
        <ecNumber evidence="9">3.4.23.36</ecNumber>
    </recommendedName>
    <alternativeName>
        <fullName evidence="9">Prolipoprotein signal peptidase</fullName>
    </alternativeName>
    <alternativeName>
        <fullName evidence="9">Signal peptidase II</fullName>
        <shortName evidence="9">SPase II</shortName>
    </alternativeName>
</protein>
<keyword evidence="4 9" id="KW-0812">Transmembrane</keyword>
<dbReference type="PRINTS" id="PR00781">
    <property type="entry name" value="LIPOSIGPTASE"/>
</dbReference>
<keyword evidence="6 9" id="KW-0378">Hydrolase</keyword>
<keyword evidence="8 9" id="KW-0472">Membrane</keyword>
<comment type="pathway">
    <text evidence="9">Protein modification; lipoprotein biosynthesis (signal peptide cleavage).</text>
</comment>
<dbReference type="Proteomes" id="UP000187408">
    <property type="component" value="Unassembled WGS sequence"/>
</dbReference>
<organism evidence="12 13">
    <name type="scientific">Desulfurobacterium indicum</name>
    <dbReference type="NCBI Taxonomy" id="1914305"/>
    <lineage>
        <taxon>Bacteria</taxon>
        <taxon>Pseudomonadati</taxon>
        <taxon>Aquificota</taxon>
        <taxon>Aquificia</taxon>
        <taxon>Desulfurobacteriales</taxon>
        <taxon>Desulfurobacteriaceae</taxon>
        <taxon>Desulfurobacterium</taxon>
    </lineage>
</organism>
<evidence type="ECO:0000256" key="3">
    <source>
        <dbReference type="ARBA" id="ARBA00022670"/>
    </source>
</evidence>
<keyword evidence="13" id="KW-1185">Reference proteome</keyword>
<comment type="catalytic activity">
    <reaction evidence="9 10">
        <text>Release of signal peptides from bacterial membrane prolipoproteins. Hydrolyzes -Xaa-Yaa-Zaa-|-(S,diacylglyceryl)Cys-, in which Xaa is hydrophobic (preferably Leu), and Yaa (Ala or Ser) and Zaa (Gly or Ala) have small, neutral side chains.</text>
        <dbReference type="EC" id="3.4.23.36"/>
    </reaction>
</comment>
<dbReference type="PANTHER" id="PTHR33695:SF1">
    <property type="entry name" value="LIPOPROTEIN SIGNAL PEPTIDASE"/>
    <property type="match status" value="1"/>
</dbReference>
<evidence type="ECO:0000256" key="2">
    <source>
        <dbReference type="ARBA" id="ARBA00022475"/>
    </source>
</evidence>
<dbReference type="InterPro" id="IPR001872">
    <property type="entry name" value="Peptidase_A8"/>
</dbReference>
<feature type="transmembrane region" description="Helical" evidence="9">
    <location>
        <begin position="21"/>
        <end position="41"/>
    </location>
</feature>
<dbReference type="UniPathway" id="UPA00665"/>
<dbReference type="PROSITE" id="PS00855">
    <property type="entry name" value="SPASE_II"/>
    <property type="match status" value="1"/>
</dbReference>
<evidence type="ECO:0000256" key="6">
    <source>
        <dbReference type="ARBA" id="ARBA00022801"/>
    </source>
</evidence>
<feature type="active site" evidence="9">
    <location>
        <position position="133"/>
    </location>
</feature>
<evidence type="ECO:0000256" key="9">
    <source>
        <dbReference type="HAMAP-Rule" id="MF_00161"/>
    </source>
</evidence>
<dbReference type="AlphaFoldDB" id="A0A1R1MLP0"/>
<evidence type="ECO:0000256" key="10">
    <source>
        <dbReference type="RuleBase" id="RU000594"/>
    </source>
</evidence>
<dbReference type="GO" id="GO:0006508">
    <property type="term" value="P:proteolysis"/>
    <property type="evidence" value="ECO:0007669"/>
    <property type="project" value="UniProtKB-KW"/>
</dbReference>
<feature type="transmembrane region" description="Helical" evidence="9">
    <location>
        <begin position="61"/>
        <end position="80"/>
    </location>
</feature>
<comment type="function">
    <text evidence="9 10">This protein specifically catalyzes the removal of signal peptides from prolipoproteins.</text>
</comment>
<keyword evidence="7 9" id="KW-1133">Transmembrane helix</keyword>
<evidence type="ECO:0000256" key="8">
    <source>
        <dbReference type="ARBA" id="ARBA00023136"/>
    </source>
</evidence>
<evidence type="ECO:0000313" key="13">
    <source>
        <dbReference type="Proteomes" id="UP000187408"/>
    </source>
</evidence>
<comment type="caution">
    <text evidence="12">The sequence shown here is derived from an EMBL/GenBank/DDBJ whole genome shotgun (WGS) entry which is preliminary data.</text>
</comment>
<keyword evidence="2 9" id="KW-1003">Cell membrane</keyword>
<feature type="transmembrane region" description="Helical" evidence="9">
    <location>
        <begin position="87"/>
        <end position="105"/>
    </location>
</feature>
<dbReference type="GO" id="GO:0004190">
    <property type="term" value="F:aspartic-type endopeptidase activity"/>
    <property type="evidence" value="ECO:0007669"/>
    <property type="project" value="UniProtKB-UniRule"/>
</dbReference>
<evidence type="ECO:0000256" key="11">
    <source>
        <dbReference type="RuleBase" id="RU004181"/>
    </source>
</evidence>
<dbReference type="STRING" id="1914305.BLW93_04245"/>
<feature type="transmembrane region" description="Helical" evidence="9">
    <location>
        <begin position="125"/>
        <end position="145"/>
    </location>
</feature>
<dbReference type="EC" id="3.4.23.36" evidence="9"/>
<accession>A0A1R1MLP0</accession>
<dbReference type="PANTHER" id="PTHR33695">
    <property type="entry name" value="LIPOPROTEIN SIGNAL PEPTIDASE"/>
    <property type="match status" value="1"/>
</dbReference>
<evidence type="ECO:0000256" key="1">
    <source>
        <dbReference type="ARBA" id="ARBA00006139"/>
    </source>
</evidence>
<dbReference type="GO" id="GO:0005886">
    <property type="term" value="C:plasma membrane"/>
    <property type="evidence" value="ECO:0007669"/>
    <property type="project" value="UniProtKB-SubCell"/>
</dbReference>
<feature type="active site" evidence="9">
    <location>
        <position position="115"/>
    </location>
</feature>